<evidence type="ECO:0000313" key="1">
    <source>
        <dbReference type="EMBL" id="CAE8719842.1"/>
    </source>
</evidence>
<accession>A0A813L9Y7</accession>
<protein>
    <submittedName>
        <fullName evidence="1">Uncharacterized protein</fullName>
    </submittedName>
</protein>
<dbReference type="Proteomes" id="UP000626109">
    <property type="component" value="Unassembled WGS sequence"/>
</dbReference>
<proteinExistence type="predicted"/>
<reference evidence="1" key="1">
    <citation type="submission" date="2021-02" db="EMBL/GenBank/DDBJ databases">
        <authorList>
            <person name="Dougan E. K."/>
            <person name="Rhodes N."/>
            <person name="Thang M."/>
            <person name="Chan C."/>
        </authorList>
    </citation>
    <scope>NUCLEOTIDE SEQUENCE</scope>
</reference>
<comment type="caution">
    <text evidence="1">The sequence shown here is derived from an EMBL/GenBank/DDBJ whole genome shotgun (WGS) entry which is preliminary data.</text>
</comment>
<dbReference type="EMBL" id="CAJNNW010033652">
    <property type="protein sequence ID" value="CAE8719842.1"/>
    <property type="molecule type" value="Genomic_DNA"/>
</dbReference>
<gene>
    <name evidence="1" type="ORF">PGLA2088_LOCUS40919</name>
</gene>
<evidence type="ECO:0000313" key="2">
    <source>
        <dbReference type="Proteomes" id="UP000626109"/>
    </source>
</evidence>
<sequence length="131" mass="14446">RVSSTSRLSSDKLCPWDSKLYSGTFTPLGSFQKTPERQRFQTSATLRALREGDKAKEVGDVRRVMNLSQSQSFEGKGQGLGLSVGQQWRDTSDGRYQNRLIARMISQDRSSIGSLFVGPSGVAPKVTSVCR</sequence>
<dbReference type="AlphaFoldDB" id="A0A813L9Y7"/>
<feature type="non-terminal residue" evidence="1">
    <location>
        <position position="1"/>
    </location>
</feature>
<name>A0A813L9Y7_POLGL</name>
<organism evidence="1 2">
    <name type="scientific">Polarella glacialis</name>
    <name type="common">Dinoflagellate</name>
    <dbReference type="NCBI Taxonomy" id="89957"/>
    <lineage>
        <taxon>Eukaryota</taxon>
        <taxon>Sar</taxon>
        <taxon>Alveolata</taxon>
        <taxon>Dinophyceae</taxon>
        <taxon>Suessiales</taxon>
        <taxon>Suessiaceae</taxon>
        <taxon>Polarella</taxon>
    </lineage>
</organism>